<dbReference type="RefSeq" id="WP_355392257.1">
    <property type="nucleotide sequence ID" value="NZ_JBEXPZ010000004.1"/>
</dbReference>
<accession>A0ABV2UQI4</accession>
<name>A0ABV2UQI4_9ACTN</name>
<protein>
    <recommendedName>
        <fullName evidence="4">Secreted protein</fullName>
    </recommendedName>
</protein>
<evidence type="ECO:0000313" key="2">
    <source>
        <dbReference type="EMBL" id="MET9843806.1"/>
    </source>
</evidence>
<proteinExistence type="predicted"/>
<reference evidence="2 3" key="1">
    <citation type="submission" date="2024-06" db="EMBL/GenBank/DDBJ databases">
        <title>The Natural Products Discovery Center: Release of the First 8490 Sequenced Strains for Exploring Actinobacteria Biosynthetic Diversity.</title>
        <authorList>
            <person name="Kalkreuter E."/>
            <person name="Kautsar S.A."/>
            <person name="Yang D."/>
            <person name="Bader C.D."/>
            <person name="Teijaro C.N."/>
            <person name="Fluegel L."/>
            <person name="Davis C.M."/>
            <person name="Simpson J.R."/>
            <person name="Lauterbach L."/>
            <person name="Steele A.D."/>
            <person name="Gui C."/>
            <person name="Meng S."/>
            <person name="Li G."/>
            <person name="Viehrig K."/>
            <person name="Ye F."/>
            <person name="Su P."/>
            <person name="Kiefer A.F."/>
            <person name="Nichols A."/>
            <person name="Cepeda A.J."/>
            <person name="Yan W."/>
            <person name="Fan B."/>
            <person name="Jiang Y."/>
            <person name="Adhikari A."/>
            <person name="Zheng C.-J."/>
            <person name="Schuster L."/>
            <person name="Cowan T.M."/>
            <person name="Smanski M.J."/>
            <person name="Chevrette M.G."/>
            <person name="De Carvalho L.P.S."/>
            <person name="Shen B."/>
        </authorList>
    </citation>
    <scope>NUCLEOTIDE SEQUENCE [LARGE SCALE GENOMIC DNA]</scope>
    <source>
        <strain evidence="2 3">NPDC006434</strain>
    </source>
</reference>
<evidence type="ECO:0000256" key="1">
    <source>
        <dbReference type="SAM" id="MobiDB-lite"/>
    </source>
</evidence>
<evidence type="ECO:0000313" key="3">
    <source>
        <dbReference type="Proteomes" id="UP001550210"/>
    </source>
</evidence>
<organism evidence="2 3">
    <name type="scientific">Streptomyces ossamyceticus</name>
    <dbReference type="NCBI Taxonomy" id="249581"/>
    <lineage>
        <taxon>Bacteria</taxon>
        <taxon>Bacillati</taxon>
        <taxon>Actinomycetota</taxon>
        <taxon>Actinomycetes</taxon>
        <taxon>Kitasatosporales</taxon>
        <taxon>Streptomycetaceae</taxon>
        <taxon>Streptomyces</taxon>
    </lineage>
</organism>
<feature type="region of interest" description="Disordered" evidence="1">
    <location>
        <begin position="36"/>
        <end position="124"/>
    </location>
</feature>
<sequence length="133" mass="13901">MLRGTTTRTVITALAAVLLALQFFTPIGSFASAHTLGHAKTKAAPGKALPATPVRDSAAMPRPCGHPEDPTGPLRTGDRHRATTHTASGAPVRPPQGENPAVASAPERPSARHHRLSRSLTAHTPAALQVFRC</sequence>
<keyword evidence="3" id="KW-1185">Reference proteome</keyword>
<evidence type="ECO:0008006" key="4">
    <source>
        <dbReference type="Google" id="ProtNLM"/>
    </source>
</evidence>
<gene>
    <name evidence="2" type="ORF">ABZZ21_04335</name>
</gene>
<dbReference type="EMBL" id="JBEXPZ010000004">
    <property type="protein sequence ID" value="MET9843806.1"/>
    <property type="molecule type" value="Genomic_DNA"/>
</dbReference>
<dbReference type="Proteomes" id="UP001550210">
    <property type="component" value="Unassembled WGS sequence"/>
</dbReference>
<comment type="caution">
    <text evidence="2">The sequence shown here is derived from an EMBL/GenBank/DDBJ whole genome shotgun (WGS) entry which is preliminary data.</text>
</comment>